<dbReference type="EMBL" id="CAEZYR010000015">
    <property type="protein sequence ID" value="CAB4733057.1"/>
    <property type="molecule type" value="Genomic_DNA"/>
</dbReference>
<organism evidence="7">
    <name type="scientific">freshwater metagenome</name>
    <dbReference type="NCBI Taxonomy" id="449393"/>
    <lineage>
        <taxon>unclassified sequences</taxon>
        <taxon>metagenomes</taxon>
        <taxon>ecological metagenomes</taxon>
    </lineage>
</organism>
<evidence type="ECO:0000256" key="4">
    <source>
        <dbReference type="ARBA" id="ARBA00023136"/>
    </source>
</evidence>
<protein>
    <submittedName>
        <fullName evidence="7">Unannotated protein</fullName>
    </submittedName>
</protein>
<feature type="transmembrane region" description="Helical" evidence="5">
    <location>
        <begin position="42"/>
        <end position="59"/>
    </location>
</feature>
<feature type="transmembrane region" description="Helical" evidence="5">
    <location>
        <begin position="79"/>
        <end position="95"/>
    </location>
</feature>
<sequence>MLSSIWERYSAKLYRYCGVSVFNVIFGQGLLWLFYSALGWRAWLANLLAVTISAGPAYWMSRHWVWEQTGSHSVRSEIAPFWGMALLGLVLSTIATEAADQRWHSGLAVQAASVASFGVVWLFKFFILEHVLWKQPSEVPTTT</sequence>
<dbReference type="Pfam" id="PF04138">
    <property type="entry name" value="GtrA_DPMS_TM"/>
    <property type="match status" value="1"/>
</dbReference>
<reference evidence="7" key="1">
    <citation type="submission" date="2020-05" db="EMBL/GenBank/DDBJ databases">
        <authorList>
            <person name="Chiriac C."/>
            <person name="Salcher M."/>
            <person name="Ghai R."/>
            <person name="Kavagutti S V."/>
        </authorList>
    </citation>
    <scope>NUCLEOTIDE SEQUENCE</scope>
</reference>
<name>A0A6J6SER4_9ZZZZ</name>
<evidence type="ECO:0000256" key="3">
    <source>
        <dbReference type="ARBA" id="ARBA00022989"/>
    </source>
</evidence>
<dbReference type="InterPro" id="IPR007267">
    <property type="entry name" value="GtrA_DPMS_TM"/>
</dbReference>
<gene>
    <name evidence="7" type="ORF">UFOPK2754_00614</name>
    <name evidence="8" type="ORF">UFOPK3139_00822</name>
</gene>
<evidence type="ECO:0000256" key="2">
    <source>
        <dbReference type="ARBA" id="ARBA00022692"/>
    </source>
</evidence>
<comment type="subcellular location">
    <subcellularLocation>
        <location evidence="1">Membrane</location>
        <topology evidence="1">Multi-pass membrane protein</topology>
    </subcellularLocation>
</comment>
<keyword evidence="4 5" id="KW-0472">Membrane</keyword>
<dbReference type="EMBL" id="CAFABA010000023">
    <property type="protein sequence ID" value="CAB4822895.1"/>
    <property type="molecule type" value="Genomic_DNA"/>
</dbReference>
<keyword evidence="3 5" id="KW-1133">Transmembrane helix</keyword>
<dbReference type="GO" id="GO:0016020">
    <property type="term" value="C:membrane"/>
    <property type="evidence" value="ECO:0007669"/>
    <property type="project" value="UniProtKB-SubCell"/>
</dbReference>
<dbReference type="AlphaFoldDB" id="A0A6J6SER4"/>
<dbReference type="GO" id="GO:0000271">
    <property type="term" value="P:polysaccharide biosynthetic process"/>
    <property type="evidence" value="ECO:0007669"/>
    <property type="project" value="InterPro"/>
</dbReference>
<feature type="transmembrane region" description="Helical" evidence="5">
    <location>
        <begin position="13"/>
        <end position="35"/>
    </location>
</feature>
<evidence type="ECO:0000256" key="1">
    <source>
        <dbReference type="ARBA" id="ARBA00004141"/>
    </source>
</evidence>
<feature type="domain" description="GtrA/DPMS transmembrane" evidence="6">
    <location>
        <begin position="15"/>
        <end position="132"/>
    </location>
</feature>
<proteinExistence type="predicted"/>
<accession>A0A6J6SER4</accession>
<keyword evidence="2 5" id="KW-0812">Transmembrane</keyword>
<evidence type="ECO:0000256" key="5">
    <source>
        <dbReference type="SAM" id="Phobius"/>
    </source>
</evidence>
<evidence type="ECO:0000313" key="8">
    <source>
        <dbReference type="EMBL" id="CAB4822895.1"/>
    </source>
</evidence>
<evidence type="ECO:0000259" key="6">
    <source>
        <dbReference type="Pfam" id="PF04138"/>
    </source>
</evidence>
<evidence type="ECO:0000313" key="7">
    <source>
        <dbReference type="EMBL" id="CAB4733057.1"/>
    </source>
</evidence>
<feature type="transmembrane region" description="Helical" evidence="5">
    <location>
        <begin position="107"/>
        <end position="127"/>
    </location>
</feature>